<dbReference type="PANTHER" id="PTHR43311:SF1">
    <property type="entry name" value="GLUTAMYL-Q TRNA(ASP) SYNTHETASE"/>
    <property type="match status" value="1"/>
</dbReference>
<keyword evidence="2" id="KW-0479">Metal-binding</keyword>
<evidence type="ECO:0000256" key="6">
    <source>
        <dbReference type="ARBA" id="ARBA00023146"/>
    </source>
</evidence>
<dbReference type="OrthoDB" id="9807503at2"/>
<evidence type="ECO:0000256" key="4">
    <source>
        <dbReference type="ARBA" id="ARBA00022833"/>
    </source>
</evidence>
<feature type="domain" description="Glutamyl/glutaminyl-tRNA synthetase class Ib catalytic" evidence="8">
    <location>
        <begin position="21"/>
        <end position="273"/>
    </location>
</feature>
<comment type="similarity">
    <text evidence="7">Belongs to the class-I aminoacyl-tRNA synthetase family.</text>
</comment>
<sequence>MTISNDKRLTACPIYRPAVGRFAPSPTGALHLGSLTTAIASYCHIKSLNGAWSLRIEDTDLQRCSTQFSDQILIDLENLGLYWDGDIWYQSERIAIYNELLYEQLLPYVYGCRCSRKALADYEIYPRFCLPDPKTVAYESHKLSPQQRQEDLTDKKVRIQLPNQSMGFIDGIQGIQWSNPQQSLGDVVLRRADGTINYFLAASIDDGLQGITHVMRGLDILPLTSAQISIMRYLDLPAVEHWYHLPLVENHCGQKLSKQNLATPIDTATLSKCQNLIQKALTLLKQPAVDLDKPEVMLQQAVEQWQLDSLQHQSVLGKV</sequence>
<evidence type="ECO:0000256" key="1">
    <source>
        <dbReference type="ARBA" id="ARBA00022598"/>
    </source>
</evidence>
<dbReference type="PANTHER" id="PTHR43311">
    <property type="entry name" value="GLUTAMATE--TRNA LIGASE"/>
    <property type="match status" value="1"/>
</dbReference>
<gene>
    <name evidence="9" type="primary">gluQ</name>
    <name evidence="9" type="ORF">A1232T_00602</name>
</gene>
<evidence type="ECO:0000313" key="10">
    <source>
        <dbReference type="Proteomes" id="UP000188357"/>
    </source>
</evidence>
<dbReference type="Pfam" id="PF00749">
    <property type="entry name" value="tRNA-synt_1c"/>
    <property type="match status" value="1"/>
</dbReference>
<name>A0A1R4GJE1_9GAMM</name>
<keyword evidence="3 7" id="KW-0547">Nucleotide-binding</keyword>
<keyword evidence="5 7" id="KW-0067">ATP-binding</keyword>
<evidence type="ECO:0000256" key="5">
    <source>
        <dbReference type="ARBA" id="ARBA00022840"/>
    </source>
</evidence>
<accession>A0A1R4GJE1</accession>
<keyword evidence="6 7" id="KW-0030">Aminoacyl-tRNA synthetase</keyword>
<dbReference type="AlphaFoldDB" id="A0A1R4GJE1"/>
<protein>
    <submittedName>
        <fullName evidence="9">Glutamyl-Q tRNA(Asp) synthetase</fullName>
        <ecNumber evidence="9">6.1.1.-</ecNumber>
    </submittedName>
</protein>
<evidence type="ECO:0000256" key="2">
    <source>
        <dbReference type="ARBA" id="ARBA00022723"/>
    </source>
</evidence>
<evidence type="ECO:0000259" key="8">
    <source>
        <dbReference type="Pfam" id="PF00749"/>
    </source>
</evidence>
<keyword evidence="1 7" id="KW-0436">Ligase</keyword>
<proteinExistence type="inferred from homology"/>
<dbReference type="PRINTS" id="PR00987">
    <property type="entry name" value="TRNASYNTHGLU"/>
</dbReference>
<keyword evidence="10" id="KW-1185">Reference proteome</keyword>
<dbReference type="InterPro" id="IPR000924">
    <property type="entry name" value="Glu/Gln-tRNA-synth"/>
</dbReference>
<dbReference type="EC" id="6.1.1.-" evidence="9"/>
<dbReference type="GO" id="GO:0005524">
    <property type="term" value="F:ATP binding"/>
    <property type="evidence" value="ECO:0007669"/>
    <property type="project" value="UniProtKB-KW"/>
</dbReference>
<dbReference type="Proteomes" id="UP000188357">
    <property type="component" value="Unassembled WGS sequence"/>
</dbReference>
<dbReference type="RefSeq" id="WP_077450436.1">
    <property type="nucleotide sequence ID" value="NZ_FUGE01000080.1"/>
</dbReference>
<dbReference type="EMBL" id="FUGE01000080">
    <property type="protein sequence ID" value="SJM68316.1"/>
    <property type="molecule type" value="Genomic_DNA"/>
</dbReference>
<evidence type="ECO:0000256" key="7">
    <source>
        <dbReference type="RuleBase" id="RU363037"/>
    </source>
</evidence>
<dbReference type="InterPro" id="IPR014729">
    <property type="entry name" value="Rossmann-like_a/b/a_fold"/>
</dbReference>
<dbReference type="GO" id="GO:0006424">
    <property type="term" value="P:glutamyl-tRNA aminoacylation"/>
    <property type="evidence" value="ECO:0007669"/>
    <property type="project" value="TreeGrafter"/>
</dbReference>
<keyword evidence="4" id="KW-0862">Zinc</keyword>
<evidence type="ECO:0000256" key="3">
    <source>
        <dbReference type="ARBA" id="ARBA00022741"/>
    </source>
</evidence>
<dbReference type="InterPro" id="IPR020058">
    <property type="entry name" value="Glu/Gln-tRNA-synth_Ib_cat-dom"/>
</dbReference>
<evidence type="ECO:0000313" key="9">
    <source>
        <dbReference type="EMBL" id="SJM68316.1"/>
    </source>
</evidence>
<dbReference type="GO" id="GO:0005829">
    <property type="term" value="C:cytosol"/>
    <property type="evidence" value="ECO:0007669"/>
    <property type="project" value="TreeGrafter"/>
</dbReference>
<dbReference type="InterPro" id="IPR049940">
    <property type="entry name" value="GluQ/Sye"/>
</dbReference>
<dbReference type="STRING" id="1945521.A1232T_00602"/>
<dbReference type="Gene3D" id="3.40.50.620">
    <property type="entry name" value="HUPs"/>
    <property type="match status" value="1"/>
</dbReference>
<organism evidence="9 10">
    <name type="scientific">Psychrobacter piechaudii</name>
    <dbReference type="NCBI Taxonomy" id="1945521"/>
    <lineage>
        <taxon>Bacteria</taxon>
        <taxon>Pseudomonadati</taxon>
        <taxon>Pseudomonadota</taxon>
        <taxon>Gammaproteobacteria</taxon>
        <taxon>Moraxellales</taxon>
        <taxon>Moraxellaceae</taxon>
        <taxon>Psychrobacter</taxon>
    </lineage>
</organism>
<reference evidence="9 10" key="1">
    <citation type="submission" date="2017-02" db="EMBL/GenBank/DDBJ databases">
        <authorList>
            <person name="Peterson S.W."/>
        </authorList>
    </citation>
    <scope>NUCLEOTIDE SEQUENCE [LARGE SCALE GENOMIC DNA]</scope>
    <source>
        <strain evidence="9">Psychrobacter_piechaudii</strain>
    </source>
</reference>
<dbReference type="GO" id="GO:0004818">
    <property type="term" value="F:glutamate-tRNA ligase activity"/>
    <property type="evidence" value="ECO:0007669"/>
    <property type="project" value="TreeGrafter"/>
</dbReference>
<dbReference type="NCBIfam" id="NF004314">
    <property type="entry name" value="PRK05710.1-3"/>
    <property type="match status" value="1"/>
</dbReference>
<dbReference type="SUPFAM" id="SSF52374">
    <property type="entry name" value="Nucleotidylyl transferase"/>
    <property type="match status" value="1"/>
</dbReference>
<keyword evidence="7" id="KW-0648">Protein biosynthesis</keyword>